<dbReference type="AlphaFoldDB" id="A0A4D6N6V8"/>
<feature type="region of interest" description="Disordered" evidence="1">
    <location>
        <begin position="1"/>
        <end position="49"/>
    </location>
</feature>
<gene>
    <name evidence="2" type="ORF">DEO72_LG10g771</name>
</gene>
<organism evidence="2 3">
    <name type="scientific">Vigna unguiculata</name>
    <name type="common">Cowpea</name>
    <dbReference type="NCBI Taxonomy" id="3917"/>
    <lineage>
        <taxon>Eukaryota</taxon>
        <taxon>Viridiplantae</taxon>
        <taxon>Streptophyta</taxon>
        <taxon>Embryophyta</taxon>
        <taxon>Tracheophyta</taxon>
        <taxon>Spermatophyta</taxon>
        <taxon>Magnoliopsida</taxon>
        <taxon>eudicotyledons</taxon>
        <taxon>Gunneridae</taxon>
        <taxon>Pentapetalae</taxon>
        <taxon>rosids</taxon>
        <taxon>fabids</taxon>
        <taxon>Fabales</taxon>
        <taxon>Fabaceae</taxon>
        <taxon>Papilionoideae</taxon>
        <taxon>50 kb inversion clade</taxon>
        <taxon>NPAAA clade</taxon>
        <taxon>indigoferoid/millettioid clade</taxon>
        <taxon>Phaseoleae</taxon>
        <taxon>Vigna</taxon>
    </lineage>
</organism>
<evidence type="ECO:0000256" key="1">
    <source>
        <dbReference type="SAM" id="MobiDB-lite"/>
    </source>
</evidence>
<name>A0A4D6N6V8_VIGUN</name>
<accession>A0A4D6N6V8</accession>
<protein>
    <submittedName>
        <fullName evidence="2">Uncharacterized protein</fullName>
    </submittedName>
</protein>
<dbReference type="EMBL" id="CP039354">
    <property type="protein sequence ID" value="QCE09550.1"/>
    <property type="molecule type" value="Genomic_DNA"/>
</dbReference>
<evidence type="ECO:0000313" key="2">
    <source>
        <dbReference type="EMBL" id="QCE09550.1"/>
    </source>
</evidence>
<dbReference type="Proteomes" id="UP000501690">
    <property type="component" value="Linkage Group LG10"/>
</dbReference>
<reference evidence="2 3" key="1">
    <citation type="submission" date="2019-04" db="EMBL/GenBank/DDBJ databases">
        <title>An improved genome assembly and genetic linkage map for asparagus bean, Vigna unguiculata ssp. sesquipedialis.</title>
        <authorList>
            <person name="Xia Q."/>
            <person name="Zhang R."/>
            <person name="Dong Y."/>
        </authorList>
    </citation>
    <scope>NUCLEOTIDE SEQUENCE [LARGE SCALE GENOMIC DNA]</scope>
    <source>
        <tissue evidence="2">Leaf</tissue>
    </source>
</reference>
<evidence type="ECO:0000313" key="3">
    <source>
        <dbReference type="Proteomes" id="UP000501690"/>
    </source>
</evidence>
<keyword evidence="3" id="KW-1185">Reference proteome</keyword>
<sequence length="58" mass="6403">MEVAPELHAFCNNGRREPARSATIGERNNRDTAAAPPEEEAPTMHDSFFNPNKAYCLG</sequence>
<proteinExistence type="predicted"/>